<sequence>MLDAAAKLAIKGALGPRFDEILTAEALAFVAALHAAFDERRLDLLARRVERQKAFDAGALPDFLPETAAIRAGDWTVAPIPADLQDRRVEITGPVDRKMIVNALNSGAKVFMADFEDASSPSWSNMVEGQLNLKDRWQGKIDFTDERTGKDYKLKPNPAVLIIRPRGWHLPERHITYDGRPASGSLVDFGLYVFHCARLALDLGSGPYFYLPKLESHLEARLWNDVFTFAEERLGLALGTIKATVLIETLPAAFEMDEILYELRPHIAGLNCGRWDYIFSFIKTLRNNRAFLLPDRGQVVMGKAFLKAYSDLLIKTCHRRGAFAMGGMAAQIPVKNDPAANEAAFARVRADKEREASAGHDGTWVAHPDLVPVAMEVFDRLMPTPNQLGVTRDDAAVSQKDMLEIHEGTRTEAGLRHNIRVGVQYIEAWLRGRGAVPIYNLMEDAATAEISRAQIWQQLHFGATLDDGTAVTGAFFDKALAEEMEVVKAEVGEAAYAAGRFPEAIDLFARLSTAESFEAFLTVPAYKLID</sequence>
<dbReference type="EC" id="2.3.3.9" evidence="2"/>
<dbReference type="InterPro" id="IPR048356">
    <property type="entry name" value="MS_N"/>
</dbReference>
<dbReference type="FunFam" id="1.20.1220.12:FF:000001">
    <property type="entry name" value="Malate synthase"/>
    <property type="match status" value="1"/>
</dbReference>
<dbReference type="Pfam" id="PF01274">
    <property type="entry name" value="MS_TIM-barrel"/>
    <property type="match status" value="1"/>
</dbReference>
<evidence type="ECO:0000256" key="1">
    <source>
        <dbReference type="ARBA" id="ARBA00006394"/>
    </source>
</evidence>
<evidence type="ECO:0000259" key="10">
    <source>
        <dbReference type="Pfam" id="PF20659"/>
    </source>
</evidence>
<keyword evidence="12" id="KW-1185">Reference proteome</keyword>
<dbReference type="InterPro" id="IPR001465">
    <property type="entry name" value="Malate_synthase_TIM"/>
</dbReference>
<organism evidence="11 12">
    <name type="scientific">Prosthecomicrobium pneumaticum</name>
    <dbReference type="NCBI Taxonomy" id="81895"/>
    <lineage>
        <taxon>Bacteria</taxon>
        <taxon>Pseudomonadati</taxon>
        <taxon>Pseudomonadota</taxon>
        <taxon>Alphaproteobacteria</taxon>
        <taxon>Hyphomicrobiales</taxon>
        <taxon>Kaistiaceae</taxon>
        <taxon>Prosthecomicrobium</taxon>
    </lineage>
</organism>
<dbReference type="InterPro" id="IPR048355">
    <property type="entry name" value="MS_C"/>
</dbReference>
<evidence type="ECO:0000313" key="12">
    <source>
        <dbReference type="Proteomes" id="UP000523821"/>
    </source>
</evidence>
<dbReference type="FunFam" id="3.20.20.360:FF:000001">
    <property type="entry name" value="Malate synthase"/>
    <property type="match status" value="1"/>
</dbReference>
<dbReference type="Proteomes" id="UP000523821">
    <property type="component" value="Unassembled WGS sequence"/>
</dbReference>
<proteinExistence type="inferred from homology"/>
<dbReference type="GO" id="GO:0006099">
    <property type="term" value="P:tricarboxylic acid cycle"/>
    <property type="evidence" value="ECO:0007669"/>
    <property type="project" value="UniProtKB-KW"/>
</dbReference>
<evidence type="ECO:0000256" key="3">
    <source>
        <dbReference type="ARBA" id="ARBA00022435"/>
    </source>
</evidence>
<dbReference type="Gene3D" id="3.20.20.360">
    <property type="entry name" value="Malate synthase, domain 3"/>
    <property type="match status" value="1"/>
</dbReference>
<evidence type="ECO:0000256" key="4">
    <source>
        <dbReference type="ARBA" id="ARBA00022532"/>
    </source>
</evidence>
<dbReference type="GO" id="GO:0004474">
    <property type="term" value="F:malate synthase activity"/>
    <property type="evidence" value="ECO:0007669"/>
    <property type="project" value="UniProtKB-EC"/>
</dbReference>
<keyword evidence="4" id="KW-0816">Tricarboxylic acid cycle</keyword>
<protein>
    <recommendedName>
        <fullName evidence="2">malate synthase</fullName>
        <ecNumber evidence="2">2.3.3.9</ecNumber>
    </recommendedName>
</protein>
<dbReference type="PIRSF" id="PIRSF001363">
    <property type="entry name" value="Malate_synth"/>
    <property type="match status" value="1"/>
</dbReference>
<dbReference type="GO" id="GO:0006097">
    <property type="term" value="P:glyoxylate cycle"/>
    <property type="evidence" value="ECO:0007669"/>
    <property type="project" value="UniProtKB-KW"/>
</dbReference>
<feature type="active site" description="Proton acceptor" evidence="7">
    <location>
        <position position="164"/>
    </location>
</feature>
<dbReference type="Pfam" id="PF20659">
    <property type="entry name" value="MS_C"/>
    <property type="match status" value="1"/>
</dbReference>
<feature type="domain" description="Malate synthase N-terminal" evidence="9">
    <location>
        <begin position="10"/>
        <end position="68"/>
    </location>
</feature>
<comment type="caution">
    <text evidence="11">The sequence shown here is derived from an EMBL/GenBank/DDBJ whole genome shotgun (WGS) entry which is preliminary data.</text>
</comment>
<dbReference type="PANTHER" id="PTHR42902">
    <property type="entry name" value="MALATE SYNTHASE"/>
    <property type="match status" value="1"/>
</dbReference>
<dbReference type="PANTHER" id="PTHR42902:SF1">
    <property type="entry name" value="MALATE SYNTHASE 1-RELATED"/>
    <property type="match status" value="1"/>
</dbReference>
<gene>
    <name evidence="11" type="ORF">GGQ63_001200</name>
</gene>
<dbReference type="AlphaFoldDB" id="A0A7W9CV56"/>
<evidence type="ECO:0000256" key="7">
    <source>
        <dbReference type="PIRSR" id="PIRSR001363-1"/>
    </source>
</evidence>
<evidence type="ECO:0000256" key="5">
    <source>
        <dbReference type="ARBA" id="ARBA00022679"/>
    </source>
</evidence>
<dbReference type="InterPro" id="IPR006252">
    <property type="entry name" value="Malate_synthA"/>
</dbReference>
<comment type="catalytic activity">
    <reaction evidence="6">
        <text>glyoxylate + acetyl-CoA + H2O = (S)-malate + CoA + H(+)</text>
        <dbReference type="Rhea" id="RHEA:18181"/>
        <dbReference type="ChEBI" id="CHEBI:15377"/>
        <dbReference type="ChEBI" id="CHEBI:15378"/>
        <dbReference type="ChEBI" id="CHEBI:15589"/>
        <dbReference type="ChEBI" id="CHEBI:36655"/>
        <dbReference type="ChEBI" id="CHEBI:57287"/>
        <dbReference type="ChEBI" id="CHEBI:57288"/>
        <dbReference type="EC" id="2.3.3.9"/>
    </reaction>
</comment>
<dbReference type="NCBIfam" id="TIGR01344">
    <property type="entry name" value="malate_syn_A"/>
    <property type="match status" value="1"/>
</dbReference>
<dbReference type="EMBL" id="JACHOO010000002">
    <property type="protein sequence ID" value="MBB5752148.1"/>
    <property type="molecule type" value="Genomic_DNA"/>
</dbReference>
<evidence type="ECO:0000259" key="9">
    <source>
        <dbReference type="Pfam" id="PF20656"/>
    </source>
</evidence>
<keyword evidence="3" id="KW-0329">Glyoxylate bypass</keyword>
<comment type="similarity">
    <text evidence="1">Belongs to the malate synthase family.</text>
</comment>
<reference evidence="11 12" key="1">
    <citation type="submission" date="2020-08" db="EMBL/GenBank/DDBJ databases">
        <title>Genomic Encyclopedia of Type Strains, Phase IV (KMG-IV): sequencing the most valuable type-strain genomes for metagenomic binning, comparative biology and taxonomic classification.</title>
        <authorList>
            <person name="Goeker M."/>
        </authorList>
    </citation>
    <scope>NUCLEOTIDE SEQUENCE [LARGE SCALE GENOMIC DNA]</scope>
    <source>
        <strain evidence="11 12">DSM 16268</strain>
    </source>
</reference>
<feature type="active site" description="Proton donor" evidence="7">
    <location>
        <position position="444"/>
    </location>
</feature>
<dbReference type="RefSeq" id="WP_183853542.1">
    <property type="nucleotide sequence ID" value="NZ_JACHOO010000002.1"/>
</dbReference>
<feature type="domain" description="Malate synthase C-terminal" evidence="10">
    <location>
        <begin position="410"/>
        <end position="529"/>
    </location>
</feature>
<dbReference type="InterPro" id="IPR011076">
    <property type="entry name" value="Malate_synth_sf"/>
</dbReference>
<dbReference type="GO" id="GO:0005737">
    <property type="term" value="C:cytoplasm"/>
    <property type="evidence" value="ECO:0007669"/>
    <property type="project" value="TreeGrafter"/>
</dbReference>
<name>A0A7W9CV56_9HYPH</name>
<evidence type="ECO:0000259" key="8">
    <source>
        <dbReference type="Pfam" id="PF01274"/>
    </source>
</evidence>
<dbReference type="SUPFAM" id="SSF51645">
    <property type="entry name" value="Malate synthase G"/>
    <property type="match status" value="1"/>
</dbReference>
<dbReference type="Pfam" id="PF20656">
    <property type="entry name" value="MS_N"/>
    <property type="match status" value="1"/>
</dbReference>
<keyword evidence="5 11" id="KW-0808">Transferase</keyword>
<dbReference type="Gene3D" id="1.20.1220.12">
    <property type="entry name" value="Malate synthase, domain III"/>
    <property type="match status" value="1"/>
</dbReference>
<feature type="domain" description="Malate synthase TIM barrel" evidence="8">
    <location>
        <begin position="160"/>
        <end position="405"/>
    </location>
</feature>
<dbReference type="CDD" id="cd00727">
    <property type="entry name" value="malate_synt_A"/>
    <property type="match status" value="1"/>
</dbReference>
<dbReference type="InterPro" id="IPR044856">
    <property type="entry name" value="Malate_synth_C_sf"/>
</dbReference>
<dbReference type="InterPro" id="IPR046363">
    <property type="entry name" value="MS_N_TIM-barrel_dom"/>
</dbReference>
<accession>A0A7W9CV56</accession>
<evidence type="ECO:0000313" key="11">
    <source>
        <dbReference type="EMBL" id="MBB5752148.1"/>
    </source>
</evidence>
<evidence type="ECO:0000256" key="2">
    <source>
        <dbReference type="ARBA" id="ARBA00012636"/>
    </source>
</evidence>
<keyword evidence="11" id="KW-0012">Acyltransferase</keyword>
<evidence type="ECO:0000256" key="6">
    <source>
        <dbReference type="ARBA" id="ARBA00047918"/>
    </source>
</evidence>